<feature type="transmembrane region" description="Helical" evidence="6">
    <location>
        <begin position="359"/>
        <end position="382"/>
    </location>
</feature>
<evidence type="ECO:0000256" key="1">
    <source>
        <dbReference type="ARBA" id="ARBA00004141"/>
    </source>
</evidence>
<accession>A0AA46AHP4</accession>
<comment type="subcellular location">
    <subcellularLocation>
        <location evidence="1">Membrane</location>
        <topology evidence="1">Multi-pass membrane protein</topology>
    </subcellularLocation>
</comment>
<dbReference type="EMBL" id="FXUF01000001">
    <property type="protein sequence ID" value="SMP41447.1"/>
    <property type="molecule type" value="Genomic_DNA"/>
</dbReference>
<keyword evidence="3" id="KW-0201">Cytochrome c-type biogenesis</keyword>
<dbReference type="AlphaFoldDB" id="A0AA46AHP4"/>
<feature type="transmembrane region" description="Helical" evidence="6">
    <location>
        <begin position="145"/>
        <end position="170"/>
    </location>
</feature>
<dbReference type="GO" id="GO:0016020">
    <property type="term" value="C:membrane"/>
    <property type="evidence" value="ECO:0007669"/>
    <property type="project" value="UniProtKB-SubCell"/>
</dbReference>
<keyword evidence="4 6" id="KW-1133">Transmembrane helix</keyword>
<evidence type="ECO:0000259" key="7">
    <source>
        <dbReference type="Pfam" id="PF05140"/>
    </source>
</evidence>
<feature type="transmembrane region" description="Helical" evidence="6">
    <location>
        <begin position="64"/>
        <end position="85"/>
    </location>
</feature>
<dbReference type="Pfam" id="PF05140">
    <property type="entry name" value="ResB"/>
    <property type="match status" value="1"/>
</dbReference>
<feature type="transmembrane region" description="Helical" evidence="6">
    <location>
        <begin position="12"/>
        <end position="33"/>
    </location>
</feature>
<dbReference type="GO" id="GO:0017004">
    <property type="term" value="P:cytochrome complex assembly"/>
    <property type="evidence" value="ECO:0007669"/>
    <property type="project" value="UniProtKB-KW"/>
</dbReference>
<dbReference type="PANTHER" id="PTHR31566">
    <property type="entry name" value="CYTOCHROME C BIOGENESIS PROTEIN CCS1, CHLOROPLASTIC"/>
    <property type="match status" value="1"/>
</dbReference>
<evidence type="ECO:0000256" key="4">
    <source>
        <dbReference type="ARBA" id="ARBA00022989"/>
    </source>
</evidence>
<gene>
    <name evidence="8" type="ORF">SAMN06296020_101517</name>
</gene>
<evidence type="ECO:0000313" key="9">
    <source>
        <dbReference type="Proteomes" id="UP001158066"/>
    </source>
</evidence>
<evidence type="ECO:0000313" key="8">
    <source>
        <dbReference type="EMBL" id="SMP41447.1"/>
    </source>
</evidence>
<dbReference type="InterPro" id="IPR023494">
    <property type="entry name" value="Cyt_c_bgen_Ccs1/CcsB/ResB"/>
</dbReference>
<evidence type="ECO:0000256" key="2">
    <source>
        <dbReference type="ARBA" id="ARBA00022692"/>
    </source>
</evidence>
<name>A0AA46AHP4_9CLOT</name>
<comment type="caution">
    <text evidence="8">The sequence shown here is derived from an EMBL/GenBank/DDBJ whole genome shotgun (WGS) entry which is preliminary data.</text>
</comment>
<dbReference type="PANTHER" id="PTHR31566:SF0">
    <property type="entry name" value="CYTOCHROME C BIOGENESIS PROTEIN CCS1, CHLOROPLASTIC"/>
    <property type="match status" value="1"/>
</dbReference>
<dbReference type="InterPro" id="IPR007816">
    <property type="entry name" value="ResB-like_domain"/>
</dbReference>
<dbReference type="Proteomes" id="UP001158066">
    <property type="component" value="Unassembled WGS sequence"/>
</dbReference>
<keyword evidence="5 6" id="KW-0472">Membrane</keyword>
<sequence length="423" mass="49572">MTFNRIKRWLFSLRFGIFLFIIMAIYVTFGTLLPQDLPPGHYLDSYRLGSLIIALGFHQTYSSWIFRVIMVMFLINLAGCTLKMIPSQQRRYRQDYFPSPKPDAENLWRDDITSDELLDLLRRKKYHISEILHEPGTYHATRNRWGVFASTITHAGIITIILGSFIGNYFAQEGFFNLMPGETATFHQEGFSVQLQDFYMSFREDGSTEQYYSDLLILENDAPVGSETIWVNRPLRHRGMMLYQSSFGWASRLQIKEIETNEVVFNQFLRNDETTFFQPAHLTVHLFGYFPEFQLGHQGMPVTLSQEERNPHYAVVLYHFGEFVDSFIMNPSQRFTYQGYEIGFAESVLYTGIIYRKDFGYYAVLAGCLLLMAGLLMAFYFYPKYILVRQGELYAISRQNAWGFSMWLKRILQQLKEKEGERS</sequence>
<evidence type="ECO:0000256" key="6">
    <source>
        <dbReference type="SAM" id="Phobius"/>
    </source>
</evidence>
<protein>
    <submittedName>
        <fullName evidence="8">Cytochrome c biogenesis protein ResB</fullName>
    </submittedName>
</protein>
<organism evidence="8 9">
    <name type="scientific">Anoxynatronum buryatiense</name>
    <dbReference type="NCBI Taxonomy" id="489973"/>
    <lineage>
        <taxon>Bacteria</taxon>
        <taxon>Bacillati</taxon>
        <taxon>Bacillota</taxon>
        <taxon>Clostridia</taxon>
        <taxon>Eubacteriales</taxon>
        <taxon>Clostridiaceae</taxon>
        <taxon>Anoxynatronum</taxon>
    </lineage>
</organism>
<evidence type="ECO:0000256" key="3">
    <source>
        <dbReference type="ARBA" id="ARBA00022748"/>
    </source>
</evidence>
<dbReference type="RefSeq" id="WP_283407853.1">
    <property type="nucleotide sequence ID" value="NZ_FXUF01000001.1"/>
</dbReference>
<evidence type="ECO:0000256" key="5">
    <source>
        <dbReference type="ARBA" id="ARBA00023136"/>
    </source>
</evidence>
<keyword evidence="2 6" id="KW-0812">Transmembrane</keyword>
<feature type="domain" description="ResB-like" evidence="7">
    <location>
        <begin position="13"/>
        <end position="390"/>
    </location>
</feature>
<keyword evidence="9" id="KW-1185">Reference proteome</keyword>
<proteinExistence type="predicted"/>
<reference evidence="8" key="1">
    <citation type="submission" date="2017-05" db="EMBL/GenBank/DDBJ databases">
        <authorList>
            <person name="Varghese N."/>
            <person name="Submissions S."/>
        </authorList>
    </citation>
    <scope>NUCLEOTIDE SEQUENCE</scope>
    <source>
        <strain evidence="8">Su22</strain>
    </source>
</reference>